<dbReference type="RefSeq" id="WP_158281250.1">
    <property type="nucleotide sequence ID" value="NZ_QGDT01000005.1"/>
</dbReference>
<protein>
    <submittedName>
        <fullName evidence="1">Peptidase C10-like protein</fullName>
    </submittedName>
</protein>
<reference evidence="1 2" key="1">
    <citation type="submission" date="2018-03" db="EMBL/GenBank/DDBJ databases">
        <title>Genomic Encyclopedia of Archaeal and Bacterial Type Strains, Phase II (KMG-II): from individual species to whole genera.</title>
        <authorList>
            <person name="Goeker M."/>
        </authorList>
    </citation>
    <scope>NUCLEOTIDE SEQUENCE [LARGE SCALE GENOMIC DNA]</scope>
    <source>
        <strain evidence="1 2">DSM 100346</strain>
    </source>
</reference>
<accession>A0A316ALZ4</accession>
<gene>
    <name evidence="1" type="ORF">CLV98_105266</name>
</gene>
<dbReference type="PRINTS" id="PR00797">
    <property type="entry name" value="STREPTOPAIN"/>
</dbReference>
<dbReference type="InterPro" id="IPR038765">
    <property type="entry name" value="Papain-like_cys_pep_sf"/>
</dbReference>
<name>A0A316ALZ4_9BACT</name>
<dbReference type="InterPro" id="IPR044934">
    <property type="entry name" value="Streptopain_sf"/>
</dbReference>
<dbReference type="EMBL" id="QGDT01000005">
    <property type="protein sequence ID" value="PWJ58084.1"/>
    <property type="molecule type" value="Genomic_DNA"/>
</dbReference>
<dbReference type="Gene3D" id="3.90.70.50">
    <property type="entry name" value="Peptidase C10, streptopain"/>
    <property type="match status" value="1"/>
</dbReference>
<dbReference type="SUPFAM" id="SSF54001">
    <property type="entry name" value="Cysteine proteinases"/>
    <property type="match status" value="1"/>
</dbReference>
<dbReference type="GO" id="GO:0008234">
    <property type="term" value="F:cysteine-type peptidase activity"/>
    <property type="evidence" value="ECO:0007669"/>
    <property type="project" value="InterPro"/>
</dbReference>
<evidence type="ECO:0000313" key="1">
    <source>
        <dbReference type="EMBL" id="PWJ58084.1"/>
    </source>
</evidence>
<dbReference type="Proteomes" id="UP000245880">
    <property type="component" value="Unassembled WGS sequence"/>
</dbReference>
<dbReference type="AlphaFoldDB" id="A0A316ALZ4"/>
<organism evidence="1 2">
    <name type="scientific">Dyadobacter jejuensis</name>
    <dbReference type="NCBI Taxonomy" id="1082580"/>
    <lineage>
        <taxon>Bacteria</taxon>
        <taxon>Pseudomonadati</taxon>
        <taxon>Bacteroidota</taxon>
        <taxon>Cytophagia</taxon>
        <taxon>Cytophagales</taxon>
        <taxon>Spirosomataceae</taxon>
        <taxon>Dyadobacter</taxon>
    </lineage>
</organism>
<evidence type="ECO:0000313" key="2">
    <source>
        <dbReference type="Proteomes" id="UP000245880"/>
    </source>
</evidence>
<comment type="caution">
    <text evidence="1">The sequence shown here is derived from an EMBL/GenBank/DDBJ whole genome shotgun (WGS) entry which is preliminary data.</text>
</comment>
<dbReference type="OrthoDB" id="2235251at2"/>
<dbReference type="GO" id="GO:0006508">
    <property type="term" value="P:proteolysis"/>
    <property type="evidence" value="ECO:0007669"/>
    <property type="project" value="InterPro"/>
</dbReference>
<dbReference type="Pfam" id="PF01640">
    <property type="entry name" value="Peptidase_C10"/>
    <property type="match status" value="2"/>
</dbReference>
<dbReference type="InterPro" id="IPR000200">
    <property type="entry name" value="Peptidase_C10"/>
</dbReference>
<keyword evidence="2" id="KW-1185">Reference proteome</keyword>
<sequence length="235" mass="26269">MKKMWDTYLSVNASADSKTARTFGPDDCTYNGQIFIEIVTKNLNTARWRQSGAGFNDLVPVLCSSRASGKAPTGCVATAVGEVKKYHQYPAAYAWSSMDDVLGSTATATLMRDLGINHNLDNSYGCDGTGAQNKDIPRTFANMGYPTPSRGDYIFSTVHNELYNNRPVILAGGKESGWWIFNIYSNGHCWVTDAYRDTNYWECHQNPWNPSQYEKYLSTSTGQLWMNWGWGATDN</sequence>
<proteinExistence type="predicted"/>